<evidence type="ECO:0000313" key="2">
    <source>
        <dbReference type="Proteomes" id="UP000236000"/>
    </source>
</evidence>
<evidence type="ECO:0000313" key="1">
    <source>
        <dbReference type="EMBL" id="PNC18959.1"/>
    </source>
</evidence>
<name>A0A2N8HFB4_9BACT</name>
<sequence>MKPEHAGRAAEIPFSCAGDNYGGSSNMGNTILLPSKGLCREKAAEVRQKRSSLNIRIIVTFSGNGS</sequence>
<proteinExistence type="predicted"/>
<dbReference type="AlphaFoldDB" id="A0A2N8HFB4"/>
<dbReference type="Proteomes" id="UP000236000">
    <property type="component" value="Unassembled WGS sequence"/>
</dbReference>
<organism evidence="1 2">
    <name type="scientific">Akkermansia muciniphila</name>
    <dbReference type="NCBI Taxonomy" id="239935"/>
    <lineage>
        <taxon>Bacteria</taxon>
        <taxon>Pseudomonadati</taxon>
        <taxon>Verrucomicrobiota</taxon>
        <taxon>Verrucomicrobiia</taxon>
        <taxon>Verrucomicrobiales</taxon>
        <taxon>Akkermansiaceae</taxon>
        <taxon>Akkermansia</taxon>
    </lineage>
</organism>
<gene>
    <name evidence="1" type="ORF">CXU22_03990</name>
</gene>
<accession>A0A2N8HFB4</accession>
<dbReference type="EMBL" id="PJKA01000006">
    <property type="protein sequence ID" value="PNC18959.1"/>
    <property type="molecule type" value="Genomic_DNA"/>
</dbReference>
<protein>
    <submittedName>
        <fullName evidence="1">Uncharacterized protein</fullName>
    </submittedName>
</protein>
<reference evidence="1 2" key="1">
    <citation type="journal article" date="2017" name="BMC Genomics">
        <title>Genome sequencing of 39 Akkermansia muciniphila isolates reveals its population structure, genomic and functional diverisity, and global distribution in mammalian gut microbiotas.</title>
        <authorList>
            <person name="Guo X."/>
            <person name="Li S."/>
            <person name="Zhang J."/>
            <person name="Wu F."/>
            <person name="Li X."/>
            <person name="Wu D."/>
            <person name="Zhang M."/>
            <person name="Ou Z."/>
            <person name="Jie Z."/>
            <person name="Yan Q."/>
            <person name="Li P."/>
            <person name="Yi J."/>
            <person name="Peng Y."/>
        </authorList>
    </citation>
    <scope>NUCLEOTIDE SEQUENCE [LARGE SCALE GENOMIC DNA]</scope>
    <source>
        <strain evidence="1 2">GP24</strain>
    </source>
</reference>
<comment type="caution">
    <text evidence="1">The sequence shown here is derived from an EMBL/GenBank/DDBJ whole genome shotgun (WGS) entry which is preliminary data.</text>
</comment>